<name>A0A9D0Z837_9FIRM</name>
<dbReference type="PROSITE" id="PS51671">
    <property type="entry name" value="ACT"/>
    <property type="match status" value="1"/>
</dbReference>
<proteinExistence type="predicted"/>
<evidence type="ECO:0000259" key="1">
    <source>
        <dbReference type="PROSITE" id="PS51671"/>
    </source>
</evidence>
<dbReference type="InterPro" id="IPR045865">
    <property type="entry name" value="ACT-like_dom_sf"/>
</dbReference>
<sequence>MAASCLIRVFSAKFLRKPVAFSRKVLYSIAHTHTFDCPSKTYDEWEGPFLEKTPKFYIVEAAALPEIFLKVAEAKRMLETGETDKVNEATKAVGISRSAFYKYRDSIAPFQNLMAGRIITFQLMLKNKSGVLSSLLSIFAACGANILTINQAIPTGGRAMVTVSAETGELKCSLEELLRRIEGTSGVVKAEMVAG</sequence>
<feature type="domain" description="ACT" evidence="1">
    <location>
        <begin position="120"/>
        <end position="195"/>
    </location>
</feature>
<evidence type="ECO:0000313" key="2">
    <source>
        <dbReference type="EMBL" id="HIQ69628.1"/>
    </source>
</evidence>
<dbReference type="NCBIfam" id="NF003361">
    <property type="entry name" value="PRK04435.1"/>
    <property type="match status" value="1"/>
</dbReference>
<protein>
    <submittedName>
        <fullName evidence="2">ACT domain-containing protein</fullName>
    </submittedName>
</protein>
<dbReference type="InterPro" id="IPR002912">
    <property type="entry name" value="ACT_dom"/>
</dbReference>
<evidence type="ECO:0000313" key="3">
    <source>
        <dbReference type="Proteomes" id="UP000886874"/>
    </source>
</evidence>
<dbReference type="SUPFAM" id="SSF55021">
    <property type="entry name" value="ACT-like"/>
    <property type="match status" value="1"/>
</dbReference>
<reference evidence="2" key="1">
    <citation type="submission" date="2020-10" db="EMBL/GenBank/DDBJ databases">
        <authorList>
            <person name="Gilroy R."/>
        </authorList>
    </citation>
    <scope>NUCLEOTIDE SEQUENCE</scope>
    <source>
        <strain evidence="2">ChiSjej2B20-13462</strain>
    </source>
</reference>
<dbReference type="Proteomes" id="UP000886874">
    <property type="component" value="Unassembled WGS sequence"/>
</dbReference>
<gene>
    <name evidence="2" type="ORF">IAA67_04770</name>
</gene>
<organism evidence="2 3">
    <name type="scientific">Candidatus Avoscillospira stercorigallinarum</name>
    <dbReference type="NCBI Taxonomy" id="2840708"/>
    <lineage>
        <taxon>Bacteria</taxon>
        <taxon>Bacillati</taxon>
        <taxon>Bacillota</taxon>
        <taxon>Clostridia</taxon>
        <taxon>Eubacteriales</taxon>
        <taxon>Oscillospiraceae</taxon>
        <taxon>Oscillospiraceae incertae sedis</taxon>
        <taxon>Candidatus Avoscillospira</taxon>
    </lineage>
</organism>
<comment type="caution">
    <text evidence="2">The sequence shown here is derived from an EMBL/GenBank/DDBJ whole genome shotgun (WGS) entry which is preliminary data.</text>
</comment>
<dbReference type="EMBL" id="DVFN01000069">
    <property type="protein sequence ID" value="HIQ69628.1"/>
    <property type="molecule type" value="Genomic_DNA"/>
</dbReference>
<accession>A0A9D0Z837</accession>
<dbReference type="AlphaFoldDB" id="A0A9D0Z837"/>
<reference evidence="2" key="2">
    <citation type="journal article" date="2021" name="PeerJ">
        <title>Extensive microbial diversity within the chicken gut microbiome revealed by metagenomics and culture.</title>
        <authorList>
            <person name="Gilroy R."/>
            <person name="Ravi A."/>
            <person name="Getino M."/>
            <person name="Pursley I."/>
            <person name="Horton D.L."/>
            <person name="Alikhan N.F."/>
            <person name="Baker D."/>
            <person name="Gharbi K."/>
            <person name="Hall N."/>
            <person name="Watson M."/>
            <person name="Adriaenssens E.M."/>
            <person name="Foster-Nyarko E."/>
            <person name="Jarju S."/>
            <person name="Secka A."/>
            <person name="Antonio M."/>
            <person name="Oren A."/>
            <person name="Chaudhuri R.R."/>
            <person name="La Ragione R."/>
            <person name="Hildebrand F."/>
            <person name="Pallen M.J."/>
        </authorList>
    </citation>
    <scope>NUCLEOTIDE SEQUENCE</scope>
    <source>
        <strain evidence="2">ChiSjej2B20-13462</strain>
    </source>
</reference>